<feature type="non-terminal residue" evidence="1">
    <location>
        <position position="1"/>
    </location>
</feature>
<organism evidence="1 2">
    <name type="scientific">Dentiscutata heterogama</name>
    <dbReference type="NCBI Taxonomy" id="1316150"/>
    <lineage>
        <taxon>Eukaryota</taxon>
        <taxon>Fungi</taxon>
        <taxon>Fungi incertae sedis</taxon>
        <taxon>Mucoromycota</taxon>
        <taxon>Glomeromycotina</taxon>
        <taxon>Glomeromycetes</taxon>
        <taxon>Diversisporales</taxon>
        <taxon>Gigasporaceae</taxon>
        <taxon>Dentiscutata</taxon>
    </lineage>
</organism>
<protein>
    <submittedName>
        <fullName evidence="1">12726_t:CDS:1</fullName>
    </submittedName>
</protein>
<proteinExistence type="predicted"/>
<dbReference type="EMBL" id="CAJVPU010000566">
    <property type="protein sequence ID" value="CAG8454720.1"/>
    <property type="molecule type" value="Genomic_DNA"/>
</dbReference>
<name>A0ACA9K6K7_9GLOM</name>
<keyword evidence="2" id="KW-1185">Reference proteome</keyword>
<sequence length="231" mass="27374">CVKLNYKFICKRFENGKEITNLLLSPDGNYAVTWSKDDTSICGWQFKNEHIESSVESPKPFEFDCLIYLKDLKAQKGELRELRAVSNNKLVAIQQYDNKIEVINVETRENYLEQVYSVKECRFYNRDFLIVCQDYTILKFSREELKDRRLKLTNSIHCGASKDIIKCHINAKEKIMLLDSCGSLTQWSLNLLFEKQYQLDIARFENKKKKCRELRDGIAFLIKIRHYLQFI</sequence>
<evidence type="ECO:0000313" key="2">
    <source>
        <dbReference type="Proteomes" id="UP000789702"/>
    </source>
</evidence>
<evidence type="ECO:0000313" key="1">
    <source>
        <dbReference type="EMBL" id="CAG8454720.1"/>
    </source>
</evidence>
<accession>A0ACA9K6K7</accession>
<dbReference type="Proteomes" id="UP000789702">
    <property type="component" value="Unassembled WGS sequence"/>
</dbReference>
<gene>
    <name evidence="1" type="ORF">DHETER_LOCUS1015</name>
</gene>
<reference evidence="1" key="1">
    <citation type="submission" date="2021-06" db="EMBL/GenBank/DDBJ databases">
        <authorList>
            <person name="Kallberg Y."/>
            <person name="Tangrot J."/>
            <person name="Rosling A."/>
        </authorList>
    </citation>
    <scope>NUCLEOTIDE SEQUENCE</scope>
    <source>
        <strain evidence="1">IL203A</strain>
    </source>
</reference>
<comment type="caution">
    <text evidence="1">The sequence shown here is derived from an EMBL/GenBank/DDBJ whole genome shotgun (WGS) entry which is preliminary data.</text>
</comment>